<dbReference type="Proteomes" id="UP000013034">
    <property type="component" value="Unassembled WGS sequence"/>
</dbReference>
<dbReference type="RefSeq" id="WP_004652288.1">
    <property type="nucleotide sequence ID" value="NZ_CP158965.1"/>
</dbReference>
<dbReference type="Proteomes" id="UP000233553">
    <property type="component" value="Unassembled WGS sequence"/>
</dbReference>
<dbReference type="PROSITE" id="PS51257">
    <property type="entry name" value="PROKAR_LIPOPROTEIN"/>
    <property type="match status" value="1"/>
</dbReference>
<evidence type="ECO:0000313" key="3">
    <source>
        <dbReference type="EMBL" id="ENU24931.1"/>
    </source>
</evidence>
<dbReference type="Pfam" id="PF16068">
    <property type="entry name" value="DUF4810"/>
    <property type="match status" value="1"/>
</dbReference>
<proteinExistence type="predicted"/>
<keyword evidence="5" id="KW-1185">Reference proteome</keyword>
<dbReference type="EMBL" id="APOI01000007">
    <property type="protein sequence ID" value="ENU24931.1"/>
    <property type="molecule type" value="Genomic_DNA"/>
</dbReference>
<feature type="signal peptide" evidence="2">
    <location>
        <begin position="1"/>
        <end position="18"/>
    </location>
</feature>
<dbReference type="PROSITE" id="PS50005">
    <property type="entry name" value="TPR"/>
    <property type="match status" value="1"/>
</dbReference>
<comment type="caution">
    <text evidence="4">The sequence shown here is derived from an EMBL/GenBank/DDBJ whole genome shotgun (WGS) entry which is preliminary data.</text>
</comment>
<organism evidence="4 6">
    <name type="scientific">Acinetobacter proteolyticus</name>
    <dbReference type="NCBI Taxonomy" id="1776741"/>
    <lineage>
        <taxon>Bacteria</taxon>
        <taxon>Pseudomonadati</taxon>
        <taxon>Pseudomonadota</taxon>
        <taxon>Gammaproteobacteria</taxon>
        <taxon>Moraxellales</taxon>
        <taxon>Moraxellaceae</taxon>
        <taxon>Acinetobacter</taxon>
    </lineage>
</organism>
<evidence type="ECO:0000256" key="1">
    <source>
        <dbReference type="PROSITE-ProRule" id="PRU00339"/>
    </source>
</evidence>
<dbReference type="InterPro" id="IPR014508">
    <property type="entry name" value="UCP020555_TPR-like"/>
</dbReference>
<dbReference type="InterPro" id="IPR019734">
    <property type="entry name" value="TPR_rpt"/>
</dbReference>
<evidence type="ECO:0000313" key="4">
    <source>
        <dbReference type="EMBL" id="PKF36215.1"/>
    </source>
</evidence>
<evidence type="ECO:0000313" key="5">
    <source>
        <dbReference type="Proteomes" id="UP000013034"/>
    </source>
</evidence>
<evidence type="ECO:0000313" key="6">
    <source>
        <dbReference type="Proteomes" id="UP000233553"/>
    </source>
</evidence>
<dbReference type="AlphaFoldDB" id="A0A1E7R4B5"/>
<protein>
    <submittedName>
        <fullName evidence="4">DUF4810 domain-containing protein</fullName>
    </submittedName>
</protein>
<accession>A0A1E7R4B5</accession>
<dbReference type="EMBL" id="PISJ01000003">
    <property type="protein sequence ID" value="PKF36215.1"/>
    <property type="molecule type" value="Genomic_DNA"/>
</dbReference>
<evidence type="ECO:0000256" key="2">
    <source>
        <dbReference type="SAM" id="SignalP"/>
    </source>
</evidence>
<dbReference type="OrthoDB" id="9800218at2"/>
<dbReference type="PIRSF" id="PIRSF020555">
    <property type="entry name" value="UCP020555"/>
    <property type="match status" value="1"/>
</dbReference>
<gene>
    <name evidence="4" type="ORF">CW311_03360</name>
    <name evidence="3" type="ORF">F993_00315</name>
</gene>
<keyword evidence="1" id="KW-0802">TPR repeat</keyword>
<keyword evidence="2" id="KW-0732">Signal</keyword>
<feature type="repeat" description="TPR" evidence="1">
    <location>
        <begin position="69"/>
        <end position="102"/>
    </location>
</feature>
<reference evidence="4 6" key="2">
    <citation type="submission" date="2017-12" db="EMBL/GenBank/DDBJ databases">
        <title>Draft Genome sequences of multiple microbial strains isolated from spacecraft associated surfaces.</title>
        <authorList>
            <person name="Seuylemezian A."/>
            <person name="Vaishampayan P."/>
            <person name="Venkateswaran K."/>
        </authorList>
    </citation>
    <scope>NUCLEOTIDE SEQUENCE [LARGE SCALE GENOMIC DNA]</scope>
    <source>
        <strain evidence="4 6">2P01AA</strain>
    </source>
</reference>
<sequence length="122" mass="13503">MKKILFSSLMMIGLVGCAAGPQPLYSWGSYTQQTYLMYNQPEKATPSAQIIKLEAEIEKAKAKNQGVPPGLYAHLGLLSLQVNNAQKAVEYFQLERQVYPESTVLMNRLLQKMNANGGIAKP</sequence>
<feature type="chain" id="PRO_5009201253" evidence="2">
    <location>
        <begin position="19"/>
        <end position="122"/>
    </location>
</feature>
<reference evidence="3 5" key="1">
    <citation type="submission" date="2013-02" db="EMBL/GenBank/DDBJ databases">
        <title>The Genome Sequence of Acinetobacter sp. NIPH 809.</title>
        <authorList>
            <consortium name="The Broad Institute Genome Sequencing Platform"/>
            <consortium name="The Broad Institute Genome Sequencing Center for Infectious Disease"/>
            <person name="Cerqueira G."/>
            <person name="Feldgarden M."/>
            <person name="Courvalin P."/>
            <person name="Perichon B."/>
            <person name="Grillot-Courvalin C."/>
            <person name="Clermont D."/>
            <person name="Rocha E."/>
            <person name="Yoon E.-J."/>
            <person name="Nemec A."/>
            <person name="Walker B."/>
            <person name="Young S.K."/>
            <person name="Zeng Q."/>
            <person name="Gargeya S."/>
            <person name="Fitzgerald M."/>
            <person name="Haas B."/>
            <person name="Abouelleil A."/>
            <person name="Alvarado L."/>
            <person name="Arachchi H.M."/>
            <person name="Berlin A.M."/>
            <person name="Chapman S.B."/>
            <person name="Dewar J."/>
            <person name="Goldberg J."/>
            <person name="Griggs A."/>
            <person name="Gujja S."/>
            <person name="Hansen M."/>
            <person name="Howarth C."/>
            <person name="Imamovic A."/>
            <person name="Larimer J."/>
            <person name="McCowan C."/>
            <person name="Murphy C."/>
            <person name="Neiman D."/>
            <person name="Pearson M."/>
            <person name="Priest M."/>
            <person name="Roberts A."/>
            <person name="Saif S."/>
            <person name="Shea T."/>
            <person name="Sisk P."/>
            <person name="Sykes S."/>
            <person name="Wortman J."/>
            <person name="Nusbaum C."/>
            <person name="Birren B."/>
        </authorList>
    </citation>
    <scope>NUCLEOTIDE SEQUENCE [LARGE SCALE GENOMIC DNA]</scope>
    <source>
        <strain evidence="3 5">NIPH 809</strain>
    </source>
</reference>
<name>A0A1E7R4B5_9GAMM</name>